<evidence type="ECO:0000313" key="4">
    <source>
        <dbReference type="Proteomes" id="UP000325902"/>
    </source>
</evidence>
<dbReference type="AlphaFoldDB" id="A0A5N5CV72"/>
<proteinExistence type="predicted"/>
<dbReference type="Pfam" id="PF00903">
    <property type="entry name" value="Glyoxalase"/>
    <property type="match status" value="1"/>
</dbReference>
<dbReference type="SUPFAM" id="SSF54593">
    <property type="entry name" value="Glyoxalase/Bleomycin resistance protein/Dihydroxybiphenyl dioxygenase"/>
    <property type="match status" value="1"/>
</dbReference>
<evidence type="ECO:0000313" key="3">
    <source>
        <dbReference type="EMBL" id="KAB2569250.1"/>
    </source>
</evidence>
<protein>
    <recommendedName>
        <fullName evidence="2">VOC domain-containing protein</fullName>
    </recommendedName>
</protein>
<dbReference type="PROSITE" id="PS51819">
    <property type="entry name" value="VOC"/>
    <property type="match status" value="1"/>
</dbReference>
<dbReference type="InterPro" id="IPR051785">
    <property type="entry name" value="MMCE/EMCE_epimerase"/>
</dbReference>
<dbReference type="GO" id="GO:0004493">
    <property type="term" value="F:methylmalonyl-CoA epimerase activity"/>
    <property type="evidence" value="ECO:0007669"/>
    <property type="project" value="TreeGrafter"/>
</dbReference>
<accession>A0A5N5CV72</accession>
<dbReference type="GO" id="GO:0046491">
    <property type="term" value="P:L-methylmalonyl-CoA metabolic process"/>
    <property type="evidence" value="ECO:0007669"/>
    <property type="project" value="TreeGrafter"/>
</dbReference>
<dbReference type="InterPro" id="IPR037523">
    <property type="entry name" value="VOC_core"/>
</dbReference>
<dbReference type="GO" id="GO:0046872">
    <property type="term" value="F:metal ion binding"/>
    <property type="evidence" value="ECO:0007669"/>
    <property type="project" value="UniProtKB-KW"/>
</dbReference>
<organism evidence="3 4">
    <name type="scientific">Lasiodiplodia theobromae</name>
    <dbReference type="NCBI Taxonomy" id="45133"/>
    <lineage>
        <taxon>Eukaryota</taxon>
        <taxon>Fungi</taxon>
        <taxon>Dikarya</taxon>
        <taxon>Ascomycota</taxon>
        <taxon>Pezizomycotina</taxon>
        <taxon>Dothideomycetes</taxon>
        <taxon>Dothideomycetes incertae sedis</taxon>
        <taxon>Botryosphaeriales</taxon>
        <taxon>Botryosphaeriaceae</taxon>
        <taxon>Lasiodiplodia</taxon>
    </lineage>
</organism>
<dbReference type="InterPro" id="IPR004360">
    <property type="entry name" value="Glyas_Fos-R_dOase_dom"/>
</dbReference>
<reference evidence="3 4" key="1">
    <citation type="journal article" date="2019" name="Sci. Rep.">
        <title>A multi-omics analysis of the grapevine pathogen Lasiodiplodia theobromae reveals that temperature affects the expression of virulence- and pathogenicity-related genes.</title>
        <authorList>
            <person name="Felix C."/>
            <person name="Meneses R."/>
            <person name="Goncalves M.F.M."/>
            <person name="Tilleman L."/>
            <person name="Duarte A.S."/>
            <person name="Jorrin-Novo J.V."/>
            <person name="Van de Peer Y."/>
            <person name="Deforce D."/>
            <person name="Van Nieuwerburgh F."/>
            <person name="Esteves A.C."/>
            <person name="Alves A."/>
        </authorList>
    </citation>
    <scope>NUCLEOTIDE SEQUENCE [LARGE SCALE GENOMIC DNA]</scope>
    <source>
        <strain evidence="3 4">LA-SOL3</strain>
    </source>
</reference>
<dbReference type="EMBL" id="VCHE01000210">
    <property type="protein sequence ID" value="KAB2569250.1"/>
    <property type="molecule type" value="Genomic_DNA"/>
</dbReference>
<keyword evidence="4" id="KW-1185">Reference proteome</keyword>
<evidence type="ECO:0000259" key="2">
    <source>
        <dbReference type="PROSITE" id="PS51819"/>
    </source>
</evidence>
<sequence>MAQSRRTYNRVFNHIGVSVPNAEATVDWYSRVLGFQLLGKICHIKRSENPNDPIFGIYPKELQEVKLAKMVTGNGVGFEIFEFINPRFQEAKAFDYQKSGFFHVCVTDPHPEELASKVTAEGGKQIGRTVDPSGKGEIVCLYFSDPWGNIVEVLDVGFEFMALRSAL</sequence>
<dbReference type="InterPro" id="IPR029068">
    <property type="entry name" value="Glyas_Bleomycin-R_OHBP_Dase"/>
</dbReference>
<dbReference type="PANTHER" id="PTHR43048:SF6">
    <property type="entry name" value="BLR8189 PROTEIN"/>
    <property type="match status" value="1"/>
</dbReference>
<evidence type="ECO:0000256" key="1">
    <source>
        <dbReference type="ARBA" id="ARBA00022723"/>
    </source>
</evidence>
<comment type="caution">
    <text evidence="3">The sequence shown here is derived from an EMBL/GenBank/DDBJ whole genome shotgun (WGS) entry which is preliminary data.</text>
</comment>
<feature type="domain" description="VOC" evidence="2">
    <location>
        <begin position="11"/>
        <end position="156"/>
    </location>
</feature>
<dbReference type="Proteomes" id="UP000325902">
    <property type="component" value="Unassembled WGS sequence"/>
</dbReference>
<gene>
    <name evidence="3" type="ORF">DBV05_g12076</name>
</gene>
<dbReference type="PANTHER" id="PTHR43048">
    <property type="entry name" value="METHYLMALONYL-COA EPIMERASE"/>
    <property type="match status" value="1"/>
</dbReference>
<dbReference type="Gene3D" id="3.10.180.10">
    <property type="entry name" value="2,3-Dihydroxybiphenyl 1,2-Dioxygenase, domain 1"/>
    <property type="match status" value="1"/>
</dbReference>
<dbReference type="OrthoDB" id="16820at2759"/>
<keyword evidence="1" id="KW-0479">Metal-binding</keyword>
<name>A0A5N5CV72_9PEZI</name>